<proteinExistence type="predicted"/>
<evidence type="ECO:0000313" key="3">
    <source>
        <dbReference type="EMBL" id="SES66490.1"/>
    </source>
</evidence>
<dbReference type="EMBL" id="FOHU01000001">
    <property type="protein sequence ID" value="SES66490.1"/>
    <property type="molecule type" value="Genomic_DNA"/>
</dbReference>
<keyword evidence="1" id="KW-1133">Transmembrane helix</keyword>
<dbReference type="AlphaFoldDB" id="A0A1H9YC13"/>
<evidence type="ECO:0000313" key="4">
    <source>
        <dbReference type="Proteomes" id="UP000199568"/>
    </source>
</evidence>
<feature type="transmembrane region" description="Helical" evidence="1">
    <location>
        <begin position="147"/>
        <end position="167"/>
    </location>
</feature>
<reference evidence="3 4" key="1">
    <citation type="submission" date="2016-10" db="EMBL/GenBank/DDBJ databases">
        <authorList>
            <person name="de Groot N.N."/>
        </authorList>
    </citation>
    <scope>NUCLEOTIDE SEQUENCE [LARGE SCALE GENOMIC DNA]</scope>
    <source>
        <strain evidence="3 4">DSM 18979</strain>
    </source>
</reference>
<accession>A0A1H9YC13</accession>
<feature type="domain" description="Nucleoside transporter/FeoB GTPase Gate" evidence="2">
    <location>
        <begin position="68"/>
        <end position="160"/>
    </location>
</feature>
<dbReference type="STRING" id="426128.SAMN05660297_00151"/>
<feature type="transmembrane region" description="Helical" evidence="1">
    <location>
        <begin position="357"/>
        <end position="380"/>
    </location>
</feature>
<feature type="transmembrane region" description="Helical" evidence="1">
    <location>
        <begin position="34"/>
        <end position="53"/>
    </location>
</feature>
<dbReference type="RefSeq" id="WP_170834622.1">
    <property type="nucleotide sequence ID" value="NZ_FOHU01000001.1"/>
</dbReference>
<organism evidence="3 4">
    <name type="scientific">Natronincola peptidivorans</name>
    <dbReference type="NCBI Taxonomy" id="426128"/>
    <lineage>
        <taxon>Bacteria</taxon>
        <taxon>Bacillati</taxon>
        <taxon>Bacillota</taxon>
        <taxon>Clostridia</taxon>
        <taxon>Peptostreptococcales</taxon>
        <taxon>Natronincolaceae</taxon>
        <taxon>Natronincola</taxon>
    </lineage>
</organism>
<name>A0A1H9YC13_9FIRM</name>
<feature type="transmembrane region" description="Helical" evidence="1">
    <location>
        <begin position="65"/>
        <end position="93"/>
    </location>
</feature>
<keyword evidence="1" id="KW-0472">Membrane</keyword>
<keyword evidence="1" id="KW-0812">Transmembrane</keyword>
<protein>
    <submittedName>
        <fullName evidence="3">Sporulation integral membrane protein YlbJ</fullName>
    </submittedName>
</protein>
<feature type="transmembrane region" description="Helical" evidence="1">
    <location>
        <begin position="248"/>
        <end position="281"/>
    </location>
</feature>
<evidence type="ECO:0000256" key="1">
    <source>
        <dbReference type="SAM" id="Phobius"/>
    </source>
</evidence>
<evidence type="ECO:0000259" key="2">
    <source>
        <dbReference type="Pfam" id="PF07670"/>
    </source>
</evidence>
<feature type="transmembrane region" description="Helical" evidence="1">
    <location>
        <begin position="407"/>
        <end position="428"/>
    </location>
</feature>
<dbReference type="Pfam" id="PF07670">
    <property type="entry name" value="Gate"/>
    <property type="match status" value="1"/>
</dbReference>
<dbReference type="NCBIfam" id="TIGR02871">
    <property type="entry name" value="spore_ylbJ"/>
    <property type="match status" value="1"/>
</dbReference>
<gene>
    <name evidence="3" type="ORF">SAMN05660297_00151</name>
</gene>
<keyword evidence="4" id="KW-1185">Reference proteome</keyword>
<feature type="transmembrane region" description="Helical" evidence="1">
    <location>
        <begin position="6"/>
        <end position="22"/>
    </location>
</feature>
<feature type="transmembrane region" description="Helical" evidence="1">
    <location>
        <begin position="173"/>
        <end position="195"/>
    </location>
</feature>
<dbReference type="InterPro" id="IPR014226">
    <property type="entry name" value="Spore_IM_YlbJ"/>
</dbReference>
<sequence length="440" mass="49096">MLFRFVLLFLVGMVAIICFLNKKNFRRFQKYFPHFLLILIVLLLVICIILFPSESVKAAHNGLNIWLSVVLPALLPFFIGSELLVGLGVVKFVGTLLEPIMRPLFNVPGEGSFAFAMSVTSGYPVGVKIATGLRAHKMISKIEAQRLVAFCSTSGPLFLIGAVSIGMFKSSEIGILLALSHYLSAVIVGILFRFYKRSDTETVLSSKKNYNNGIIKRAFLHLRASKKTNTSFGILLGNAVKESINTMLMIGGFIILFSVIINILEIIGLITFVSNIIFILLKPFSIDFAIIKALLTGLFEITIGCKLAADTISASLINRIAAAAFIIGWSGFSIHAQSISILSTTDINPYVYIFSKLLHGLFSYILILLIYPIFTLYFTITSPTFHNYGESYWWGDFFNSFKLSMELFVIILISLLSFSLLFGFFIFVKNVFQKHKTNRL</sequence>
<dbReference type="InterPro" id="IPR011642">
    <property type="entry name" value="Gate_dom"/>
</dbReference>
<dbReference type="Proteomes" id="UP000199568">
    <property type="component" value="Unassembled WGS sequence"/>
</dbReference>